<dbReference type="InterPro" id="IPR005198">
    <property type="entry name" value="Glyco_hydro_76"/>
</dbReference>
<feature type="transmembrane region" description="Helical" evidence="10">
    <location>
        <begin position="471"/>
        <end position="491"/>
    </location>
</feature>
<dbReference type="RefSeq" id="XP_066670036.1">
    <property type="nucleotide sequence ID" value="XM_066811113.1"/>
</dbReference>
<feature type="compositionally biased region" description="Polar residues" evidence="9">
    <location>
        <begin position="439"/>
        <end position="450"/>
    </location>
</feature>
<reference evidence="12 13" key="1">
    <citation type="submission" date="2023-01" db="EMBL/GenBank/DDBJ databases">
        <title>Analysis of 21 Apiospora genomes using comparative genomics revels a genus with tremendous synthesis potential of carbohydrate active enzymes and secondary metabolites.</title>
        <authorList>
            <person name="Sorensen T."/>
        </authorList>
    </citation>
    <scope>NUCLEOTIDE SEQUENCE [LARGE SCALE GENOMIC DNA]</scope>
    <source>
        <strain evidence="12 13">CBS 114990</strain>
    </source>
</reference>
<evidence type="ECO:0000256" key="1">
    <source>
        <dbReference type="ARBA" id="ARBA00001452"/>
    </source>
</evidence>
<dbReference type="GeneID" id="92044173"/>
<evidence type="ECO:0000256" key="10">
    <source>
        <dbReference type="SAM" id="Phobius"/>
    </source>
</evidence>
<evidence type="ECO:0000256" key="7">
    <source>
        <dbReference type="ARBA" id="ARBA00023295"/>
    </source>
</evidence>
<evidence type="ECO:0000256" key="5">
    <source>
        <dbReference type="ARBA" id="ARBA00022801"/>
    </source>
</evidence>
<evidence type="ECO:0000256" key="11">
    <source>
        <dbReference type="SAM" id="SignalP"/>
    </source>
</evidence>
<evidence type="ECO:0000256" key="8">
    <source>
        <dbReference type="PIRNR" id="PIRNR016302"/>
    </source>
</evidence>
<evidence type="ECO:0000256" key="3">
    <source>
        <dbReference type="ARBA" id="ARBA00012350"/>
    </source>
</evidence>
<accession>A0ABR1WPX7</accession>
<dbReference type="EC" id="3.2.1.101" evidence="3 8"/>
<keyword evidence="6" id="KW-0325">Glycoprotein</keyword>
<dbReference type="InterPro" id="IPR008928">
    <property type="entry name" value="6-hairpin_glycosidase_sf"/>
</dbReference>
<gene>
    <name evidence="12" type="ORF">PG997_006798</name>
</gene>
<dbReference type="InterPro" id="IPR014480">
    <property type="entry name" value="Mannan-1_6-alpha_mannosidase"/>
</dbReference>
<dbReference type="Pfam" id="PF03663">
    <property type="entry name" value="Glyco_hydro_76"/>
    <property type="match status" value="2"/>
</dbReference>
<evidence type="ECO:0000313" key="13">
    <source>
        <dbReference type="Proteomes" id="UP001433268"/>
    </source>
</evidence>
<sequence>MHFAASTLACLSALVGVSNGALSVDFGSKDSIKQAAKLVATDLMAFYKGDQPGMLPGMLPGPASTTGQRDLYFWWQSGAMWGTMIDYWHYTGDETWNDKVIFGLLGQAGENHDFNPSNWSLQMGNDDQAFWGMASLGAAETKFKDPPSSEPQWLALTQAVWNEQQKRLTTGFDKDCNGGLHWQVFSGNQGYDYKNTISNGAFFNMGARLALYSDNHTYADIASQTWDWLQGVGLVDKDWNVYDGANTGPDPETGKERNCTNINKLQYSYNAAVMIQGAAVMYKYVSNHSFPCHSVLGLWQEKADDWNPYEQTKDDIWASRVESLTKRTLEFFFPNGTAYEPTCEHALCTMDATSFKGYLHRWLGYAVQMVPQVRDTVMPVLESSAKAAVKTCTGGDNGRMCGFRWSSGAFDNEVGAGQQMNVLGALSVLLMDDAPPLVTSQNGGTSQGNPNAGAKDRNPAELRDITQGDRVGAGFVTLFLLLAGIGTYLWMDF</sequence>
<feature type="chain" id="PRO_5047364315" description="Mannan endo-1,6-alpha-mannosidase" evidence="11">
    <location>
        <begin position="21"/>
        <end position="493"/>
    </location>
</feature>
<comment type="catalytic activity">
    <reaction evidence="1 8">
        <text>Random hydrolysis of (1-&gt;6)-alpha-D-mannosidic linkages in unbranched (1-&gt;6)-mannans.</text>
        <dbReference type="EC" id="3.2.1.101"/>
    </reaction>
</comment>
<keyword evidence="5 8" id="KW-0378">Hydrolase</keyword>
<dbReference type="PIRSF" id="PIRSF016302">
    <property type="entry name" value="Man_a_manosd"/>
    <property type="match status" value="1"/>
</dbReference>
<organism evidence="12 13">
    <name type="scientific">Apiospora hydei</name>
    <dbReference type="NCBI Taxonomy" id="1337664"/>
    <lineage>
        <taxon>Eukaryota</taxon>
        <taxon>Fungi</taxon>
        <taxon>Dikarya</taxon>
        <taxon>Ascomycota</taxon>
        <taxon>Pezizomycotina</taxon>
        <taxon>Sordariomycetes</taxon>
        <taxon>Xylariomycetidae</taxon>
        <taxon>Amphisphaeriales</taxon>
        <taxon>Apiosporaceae</taxon>
        <taxon>Apiospora</taxon>
    </lineage>
</organism>
<name>A0ABR1WPX7_9PEZI</name>
<dbReference type="Proteomes" id="UP001433268">
    <property type="component" value="Unassembled WGS sequence"/>
</dbReference>
<evidence type="ECO:0000256" key="4">
    <source>
        <dbReference type="ARBA" id="ARBA00022729"/>
    </source>
</evidence>
<proteinExistence type="inferred from homology"/>
<dbReference type="SUPFAM" id="SSF48208">
    <property type="entry name" value="Six-hairpin glycosidases"/>
    <property type="match status" value="1"/>
</dbReference>
<feature type="region of interest" description="Disordered" evidence="9">
    <location>
        <begin position="439"/>
        <end position="458"/>
    </location>
</feature>
<keyword evidence="7 8" id="KW-0326">Glycosidase</keyword>
<evidence type="ECO:0000256" key="6">
    <source>
        <dbReference type="ARBA" id="ARBA00023180"/>
    </source>
</evidence>
<dbReference type="Gene3D" id="1.50.10.20">
    <property type="match status" value="1"/>
</dbReference>
<evidence type="ECO:0000256" key="2">
    <source>
        <dbReference type="ARBA" id="ARBA00009699"/>
    </source>
</evidence>
<evidence type="ECO:0000256" key="9">
    <source>
        <dbReference type="SAM" id="MobiDB-lite"/>
    </source>
</evidence>
<keyword evidence="13" id="KW-1185">Reference proteome</keyword>
<comment type="similarity">
    <text evidence="2 8">Belongs to the glycosyl hydrolase 76 family.</text>
</comment>
<feature type="signal peptide" evidence="11">
    <location>
        <begin position="1"/>
        <end position="20"/>
    </location>
</feature>
<evidence type="ECO:0000313" key="12">
    <source>
        <dbReference type="EMBL" id="KAK8085527.1"/>
    </source>
</evidence>
<dbReference type="EMBL" id="JAQQWN010000005">
    <property type="protein sequence ID" value="KAK8085527.1"/>
    <property type="molecule type" value="Genomic_DNA"/>
</dbReference>
<keyword evidence="10" id="KW-0472">Membrane</keyword>
<protein>
    <recommendedName>
        <fullName evidence="3 8">Mannan endo-1,6-alpha-mannosidase</fullName>
        <ecNumber evidence="3 8">3.2.1.101</ecNumber>
    </recommendedName>
</protein>
<dbReference type="GO" id="GO:0016787">
    <property type="term" value="F:hydrolase activity"/>
    <property type="evidence" value="ECO:0007669"/>
    <property type="project" value="UniProtKB-KW"/>
</dbReference>
<keyword evidence="10" id="KW-1133">Transmembrane helix</keyword>
<keyword evidence="10" id="KW-0812">Transmembrane</keyword>
<dbReference type="PANTHER" id="PTHR12145:SF36">
    <property type="entry name" value="MANNAN ENDO-1,6-ALPHA-MANNOSIDASE DCW1"/>
    <property type="match status" value="1"/>
</dbReference>
<comment type="caution">
    <text evidence="12">The sequence shown here is derived from an EMBL/GenBank/DDBJ whole genome shotgun (WGS) entry which is preliminary data.</text>
</comment>
<dbReference type="PANTHER" id="PTHR12145">
    <property type="entry name" value="MANNAN ENDO-1,6-ALPHA-MANNOSIDASE DCW1"/>
    <property type="match status" value="1"/>
</dbReference>
<keyword evidence="4 11" id="KW-0732">Signal</keyword>